<dbReference type="PANTHER" id="PTHR45614">
    <property type="entry name" value="MYB PROTEIN-RELATED"/>
    <property type="match status" value="1"/>
</dbReference>
<dbReference type="Proteomes" id="UP001302812">
    <property type="component" value="Unassembled WGS sequence"/>
</dbReference>
<feature type="domain" description="Myb-like" evidence="1">
    <location>
        <begin position="67"/>
        <end position="117"/>
    </location>
</feature>
<dbReference type="InterPro" id="IPR009057">
    <property type="entry name" value="Homeodomain-like_sf"/>
</dbReference>
<dbReference type="EMBL" id="MU853338">
    <property type="protein sequence ID" value="KAK4113793.1"/>
    <property type="molecule type" value="Genomic_DNA"/>
</dbReference>
<evidence type="ECO:0000259" key="1">
    <source>
        <dbReference type="PROSITE" id="PS50090"/>
    </source>
</evidence>
<dbReference type="PROSITE" id="PS51294">
    <property type="entry name" value="HTH_MYB"/>
    <property type="match status" value="2"/>
</dbReference>
<evidence type="ECO:0000313" key="4">
    <source>
        <dbReference type="Proteomes" id="UP001302812"/>
    </source>
</evidence>
<dbReference type="SMART" id="SM00717">
    <property type="entry name" value="SANT"/>
    <property type="match status" value="2"/>
</dbReference>
<keyword evidence="4" id="KW-1185">Reference proteome</keyword>
<evidence type="ECO:0000259" key="2">
    <source>
        <dbReference type="PROSITE" id="PS51294"/>
    </source>
</evidence>
<dbReference type="GO" id="GO:0005634">
    <property type="term" value="C:nucleus"/>
    <property type="evidence" value="ECO:0007669"/>
    <property type="project" value="TreeGrafter"/>
</dbReference>
<proteinExistence type="predicted"/>
<dbReference type="Pfam" id="PF00249">
    <property type="entry name" value="Myb_DNA-binding"/>
    <property type="match status" value="2"/>
</dbReference>
<dbReference type="SUPFAM" id="SSF46689">
    <property type="entry name" value="Homeodomain-like"/>
    <property type="match status" value="1"/>
</dbReference>
<feature type="non-terminal residue" evidence="3">
    <location>
        <position position="135"/>
    </location>
</feature>
<name>A0AAN6TG39_9PEZI</name>
<dbReference type="CDD" id="cd00167">
    <property type="entry name" value="SANT"/>
    <property type="match status" value="2"/>
</dbReference>
<gene>
    <name evidence="3" type="ORF">N656DRAFT_707101</name>
</gene>
<protein>
    <recommendedName>
        <fullName evidence="5">Homeodomain-like protein</fullName>
    </recommendedName>
</protein>
<dbReference type="GO" id="GO:0000978">
    <property type="term" value="F:RNA polymerase II cis-regulatory region sequence-specific DNA binding"/>
    <property type="evidence" value="ECO:0007669"/>
    <property type="project" value="TreeGrafter"/>
</dbReference>
<dbReference type="PANTHER" id="PTHR45614:SF25">
    <property type="entry name" value="MYB PROTEIN"/>
    <property type="match status" value="1"/>
</dbReference>
<feature type="domain" description="HTH myb-type" evidence="2">
    <location>
        <begin position="6"/>
        <end position="66"/>
    </location>
</feature>
<evidence type="ECO:0008006" key="5">
    <source>
        <dbReference type="Google" id="ProtNLM"/>
    </source>
</evidence>
<sequence length="135" mass="16249">MTRHVHKDIRRGPWTQLEDQQLRDAVRMVQLEAAHQRRDQTWVRISTEIVKTRTPKQCRERWEQNLKPGLRHDPITAEEGAEILRLHKKLGNKWAKIAQHLPGRCDNAVKNWFNGHRNRLERQNRMARSAHRQYQ</sequence>
<feature type="domain" description="HTH myb-type" evidence="2">
    <location>
        <begin position="67"/>
        <end position="121"/>
    </location>
</feature>
<dbReference type="InterPro" id="IPR017930">
    <property type="entry name" value="Myb_dom"/>
</dbReference>
<dbReference type="AlphaFoldDB" id="A0AAN6TG39"/>
<feature type="domain" description="Myb-like" evidence="1">
    <location>
        <begin position="6"/>
        <end position="66"/>
    </location>
</feature>
<comment type="caution">
    <text evidence="3">The sequence shown here is derived from an EMBL/GenBank/DDBJ whole genome shotgun (WGS) entry which is preliminary data.</text>
</comment>
<organism evidence="3 4">
    <name type="scientific">Canariomyces notabilis</name>
    <dbReference type="NCBI Taxonomy" id="2074819"/>
    <lineage>
        <taxon>Eukaryota</taxon>
        <taxon>Fungi</taxon>
        <taxon>Dikarya</taxon>
        <taxon>Ascomycota</taxon>
        <taxon>Pezizomycotina</taxon>
        <taxon>Sordariomycetes</taxon>
        <taxon>Sordariomycetidae</taxon>
        <taxon>Sordariales</taxon>
        <taxon>Chaetomiaceae</taxon>
        <taxon>Canariomyces</taxon>
    </lineage>
</organism>
<evidence type="ECO:0000313" key="3">
    <source>
        <dbReference type="EMBL" id="KAK4113793.1"/>
    </source>
</evidence>
<dbReference type="RefSeq" id="XP_064671363.1">
    <property type="nucleotide sequence ID" value="XM_064811406.1"/>
</dbReference>
<dbReference type="GO" id="GO:0000278">
    <property type="term" value="P:mitotic cell cycle"/>
    <property type="evidence" value="ECO:0007669"/>
    <property type="project" value="TreeGrafter"/>
</dbReference>
<accession>A0AAN6TG39</accession>
<dbReference type="InterPro" id="IPR001005">
    <property type="entry name" value="SANT/Myb"/>
</dbReference>
<dbReference type="InterPro" id="IPR050560">
    <property type="entry name" value="MYB_TF"/>
</dbReference>
<dbReference type="GO" id="GO:0000981">
    <property type="term" value="F:DNA-binding transcription factor activity, RNA polymerase II-specific"/>
    <property type="evidence" value="ECO:0007669"/>
    <property type="project" value="TreeGrafter"/>
</dbReference>
<dbReference type="Gene3D" id="1.10.10.60">
    <property type="entry name" value="Homeodomain-like"/>
    <property type="match status" value="2"/>
</dbReference>
<reference evidence="3" key="2">
    <citation type="submission" date="2023-05" db="EMBL/GenBank/DDBJ databases">
        <authorList>
            <consortium name="Lawrence Berkeley National Laboratory"/>
            <person name="Steindorff A."/>
            <person name="Hensen N."/>
            <person name="Bonometti L."/>
            <person name="Westerberg I."/>
            <person name="Brannstrom I.O."/>
            <person name="Guillou S."/>
            <person name="Cros-Aarteil S."/>
            <person name="Calhoun S."/>
            <person name="Haridas S."/>
            <person name="Kuo A."/>
            <person name="Mondo S."/>
            <person name="Pangilinan J."/>
            <person name="Riley R."/>
            <person name="Labutti K."/>
            <person name="Andreopoulos B."/>
            <person name="Lipzen A."/>
            <person name="Chen C."/>
            <person name="Yanf M."/>
            <person name="Daum C."/>
            <person name="Ng V."/>
            <person name="Clum A."/>
            <person name="Ohm R."/>
            <person name="Martin F."/>
            <person name="Silar P."/>
            <person name="Natvig D."/>
            <person name="Lalanne C."/>
            <person name="Gautier V."/>
            <person name="Ament-Velasquez S.L."/>
            <person name="Kruys A."/>
            <person name="Hutchinson M.I."/>
            <person name="Powell A.J."/>
            <person name="Barry K."/>
            <person name="Miller A.N."/>
            <person name="Grigoriev I.V."/>
            <person name="Debuchy R."/>
            <person name="Gladieux P."/>
            <person name="Thoren M.H."/>
            <person name="Johannesson H."/>
        </authorList>
    </citation>
    <scope>NUCLEOTIDE SEQUENCE</scope>
    <source>
        <strain evidence="3">CBS 508.74</strain>
    </source>
</reference>
<dbReference type="GO" id="GO:0045944">
    <property type="term" value="P:positive regulation of transcription by RNA polymerase II"/>
    <property type="evidence" value="ECO:0007669"/>
    <property type="project" value="TreeGrafter"/>
</dbReference>
<dbReference type="PROSITE" id="PS50090">
    <property type="entry name" value="MYB_LIKE"/>
    <property type="match status" value="2"/>
</dbReference>
<dbReference type="GeneID" id="89935531"/>
<reference evidence="3" key="1">
    <citation type="journal article" date="2023" name="Mol. Phylogenet. Evol.">
        <title>Genome-scale phylogeny and comparative genomics of the fungal order Sordariales.</title>
        <authorList>
            <person name="Hensen N."/>
            <person name="Bonometti L."/>
            <person name="Westerberg I."/>
            <person name="Brannstrom I.O."/>
            <person name="Guillou S."/>
            <person name="Cros-Aarteil S."/>
            <person name="Calhoun S."/>
            <person name="Haridas S."/>
            <person name="Kuo A."/>
            <person name="Mondo S."/>
            <person name="Pangilinan J."/>
            <person name="Riley R."/>
            <person name="LaButti K."/>
            <person name="Andreopoulos B."/>
            <person name="Lipzen A."/>
            <person name="Chen C."/>
            <person name="Yan M."/>
            <person name="Daum C."/>
            <person name="Ng V."/>
            <person name="Clum A."/>
            <person name="Steindorff A."/>
            <person name="Ohm R.A."/>
            <person name="Martin F."/>
            <person name="Silar P."/>
            <person name="Natvig D.O."/>
            <person name="Lalanne C."/>
            <person name="Gautier V."/>
            <person name="Ament-Velasquez S.L."/>
            <person name="Kruys A."/>
            <person name="Hutchinson M.I."/>
            <person name="Powell A.J."/>
            <person name="Barry K."/>
            <person name="Miller A.N."/>
            <person name="Grigoriev I.V."/>
            <person name="Debuchy R."/>
            <person name="Gladieux P."/>
            <person name="Hiltunen Thoren M."/>
            <person name="Johannesson H."/>
        </authorList>
    </citation>
    <scope>NUCLEOTIDE SEQUENCE</scope>
    <source>
        <strain evidence="3">CBS 508.74</strain>
    </source>
</reference>